<keyword evidence="1" id="KW-0597">Phosphoprotein</keyword>
<comment type="caution">
    <text evidence="3">The sequence shown here is derived from an EMBL/GenBank/DDBJ whole genome shotgun (WGS) entry which is preliminary data.</text>
</comment>
<accession>A0A0F5YIS5</accession>
<dbReference type="GO" id="GO:0000160">
    <property type="term" value="P:phosphorelay signal transduction system"/>
    <property type="evidence" value="ECO:0007669"/>
    <property type="project" value="InterPro"/>
</dbReference>
<dbReference type="InterPro" id="IPR011006">
    <property type="entry name" value="CheY-like_superfamily"/>
</dbReference>
<evidence type="ECO:0000256" key="1">
    <source>
        <dbReference type="PROSITE-ProRule" id="PRU00169"/>
    </source>
</evidence>
<reference evidence="3 4" key="1">
    <citation type="submission" date="2015-06" db="EMBL/GenBank/DDBJ databases">
        <title>Draft genome assembly of filamentous brackish cyanobacterium Limnoraphis robusta strain CS-951.</title>
        <authorList>
            <person name="Willis A."/>
            <person name="Parks M."/>
            <person name="Burford M.A."/>
        </authorList>
    </citation>
    <scope>NUCLEOTIDE SEQUENCE [LARGE SCALE GENOMIC DNA]</scope>
    <source>
        <strain evidence="3 4">CS-951</strain>
    </source>
</reference>
<evidence type="ECO:0000259" key="2">
    <source>
        <dbReference type="PROSITE" id="PS50110"/>
    </source>
</evidence>
<evidence type="ECO:0000313" key="4">
    <source>
        <dbReference type="Proteomes" id="UP000033607"/>
    </source>
</evidence>
<name>A0A0F5YIS5_9CYAN</name>
<dbReference type="InterPro" id="IPR001789">
    <property type="entry name" value="Sig_transdc_resp-reg_receiver"/>
</dbReference>
<evidence type="ECO:0000313" key="3">
    <source>
        <dbReference type="EMBL" id="KKD38834.1"/>
    </source>
</evidence>
<feature type="domain" description="Response regulatory" evidence="2">
    <location>
        <begin position="13"/>
        <end position="130"/>
    </location>
</feature>
<dbReference type="Proteomes" id="UP000033607">
    <property type="component" value="Unassembled WGS sequence"/>
</dbReference>
<dbReference type="PROSITE" id="PS50110">
    <property type="entry name" value="RESPONSE_REGULATORY"/>
    <property type="match status" value="1"/>
</dbReference>
<dbReference type="EMBL" id="LATL02000123">
    <property type="protein sequence ID" value="KKD38834.1"/>
    <property type="molecule type" value="Genomic_DNA"/>
</dbReference>
<proteinExistence type="predicted"/>
<gene>
    <name evidence="3" type="ORF">WN50_06930</name>
</gene>
<protein>
    <recommendedName>
        <fullName evidence="2">Response regulatory domain-containing protein</fullName>
    </recommendedName>
</protein>
<sequence>MKALSVVKMTTKTILVIHNEQNTGDIIQLCLTDLTGWKVQLANSLLEGLQQVKLYPVDAIILDICFCENEVFLMAKKLRIQPETESIPILLPTMRSTWFDWQLLQQYQVQIVVVNPFDLRQLPVKIAKVLGWDSEQLSVTSNQ</sequence>
<feature type="modified residue" description="4-aspartylphosphate" evidence="1">
    <location>
        <position position="63"/>
    </location>
</feature>
<dbReference type="AlphaFoldDB" id="A0A0F5YIS5"/>
<dbReference type="SUPFAM" id="SSF52172">
    <property type="entry name" value="CheY-like"/>
    <property type="match status" value="1"/>
</dbReference>
<dbReference type="Gene3D" id="3.40.50.2300">
    <property type="match status" value="1"/>
</dbReference>
<organism evidence="3 4">
    <name type="scientific">Limnoraphis robusta CS-951</name>
    <dbReference type="NCBI Taxonomy" id="1637645"/>
    <lineage>
        <taxon>Bacteria</taxon>
        <taxon>Bacillati</taxon>
        <taxon>Cyanobacteriota</taxon>
        <taxon>Cyanophyceae</taxon>
        <taxon>Oscillatoriophycideae</taxon>
        <taxon>Oscillatoriales</taxon>
        <taxon>Sirenicapillariaceae</taxon>
        <taxon>Limnoraphis</taxon>
    </lineage>
</organism>